<organism evidence="1 2">
    <name type="scientific">Planktothrix agardhii</name>
    <name type="common">Oscillatoria agardhii</name>
    <dbReference type="NCBI Taxonomy" id="1160"/>
    <lineage>
        <taxon>Bacteria</taxon>
        <taxon>Bacillati</taxon>
        <taxon>Cyanobacteriota</taxon>
        <taxon>Cyanophyceae</taxon>
        <taxon>Oscillatoriophycideae</taxon>
        <taxon>Oscillatoriales</taxon>
        <taxon>Microcoleaceae</taxon>
        <taxon>Planktothrix</taxon>
    </lineage>
</organism>
<protein>
    <submittedName>
        <fullName evidence="1">Transposase</fullName>
    </submittedName>
</protein>
<reference evidence="1" key="1">
    <citation type="submission" date="2020-09" db="EMBL/GenBank/DDBJ databases">
        <authorList>
            <person name="Blom J."/>
        </authorList>
    </citation>
    <scope>NUCLEOTIDE SEQUENCE</scope>
    <source>
        <strain evidence="1">No.66</strain>
    </source>
</reference>
<proteinExistence type="predicted"/>
<gene>
    <name evidence="1" type="ORF">PANO66_00622</name>
</gene>
<dbReference type="Proteomes" id="UP001153761">
    <property type="component" value="Chromosome"/>
</dbReference>
<dbReference type="EMBL" id="LR882963">
    <property type="protein sequence ID" value="CAD5919981.1"/>
    <property type="molecule type" value="Genomic_DNA"/>
</dbReference>
<sequence>MLVLEVKLSGKNWQYEALDEAIRTTNFVRNKALR</sequence>
<accession>A0AAD1Q0V5</accession>
<evidence type="ECO:0000313" key="1">
    <source>
        <dbReference type="EMBL" id="CAD5919981.1"/>
    </source>
</evidence>
<name>A0AAD1Q0V5_PLAAG</name>
<evidence type="ECO:0000313" key="2">
    <source>
        <dbReference type="Proteomes" id="UP001153761"/>
    </source>
</evidence>
<dbReference type="AlphaFoldDB" id="A0AAD1Q0V5"/>